<dbReference type="PANTHER" id="PTHR12358">
    <property type="entry name" value="SPHINGOSINE KINASE"/>
    <property type="match status" value="1"/>
</dbReference>
<keyword evidence="3" id="KW-0418">Kinase</keyword>
<dbReference type="InterPro" id="IPR050187">
    <property type="entry name" value="Lipid_Phosphate_FormReg"/>
</dbReference>
<dbReference type="GO" id="GO:0005737">
    <property type="term" value="C:cytoplasm"/>
    <property type="evidence" value="ECO:0007669"/>
    <property type="project" value="TreeGrafter"/>
</dbReference>
<dbReference type="Gene3D" id="2.60.200.40">
    <property type="match status" value="1"/>
</dbReference>
<dbReference type="Pfam" id="PF00781">
    <property type="entry name" value="DAGK_cat"/>
    <property type="match status" value="1"/>
</dbReference>
<dbReference type="InParanoid" id="A0A136J5P7"/>
<dbReference type="PANTHER" id="PTHR12358:SF108">
    <property type="entry name" value="DAGKC DOMAIN-CONTAINING PROTEIN"/>
    <property type="match status" value="1"/>
</dbReference>
<feature type="domain" description="DAGKc" evidence="2">
    <location>
        <begin position="94"/>
        <end position="263"/>
    </location>
</feature>
<evidence type="ECO:0000313" key="4">
    <source>
        <dbReference type="Proteomes" id="UP000070501"/>
    </source>
</evidence>
<dbReference type="EMBL" id="KQ964249">
    <property type="protein sequence ID" value="KXJ92419.1"/>
    <property type="molecule type" value="Genomic_DNA"/>
</dbReference>
<accession>A0A136J5P7</accession>
<evidence type="ECO:0000259" key="2">
    <source>
        <dbReference type="PROSITE" id="PS50146"/>
    </source>
</evidence>
<dbReference type="SUPFAM" id="SSF111331">
    <property type="entry name" value="NAD kinase/diacylglycerol kinase-like"/>
    <property type="match status" value="1"/>
</dbReference>
<reference evidence="4" key="1">
    <citation type="submission" date="2016-02" db="EMBL/GenBank/DDBJ databases">
        <title>Draft genome sequence of Microdochium bolleyi, a fungal endophyte of beachgrass.</title>
        <authorList>
            <consortium name="DOE Joint Genome Institute"/>
            <person name="David A.S."/>
            <person name="May G."/>
            <person name="Haridas S."/>
            <person name="Lim J."/>
            <person name="Wang M."/>
            <person name="Labutti K."/>
            <person name="Lipzen A."/>
            <person name="Barry K."/>
            <person name="Grigoriev I.V."/>
        </authorList>
    </citation>
    <scope>NUCLEOTIDE SEQUENCE [LARGE SCALE GENOMIC DNA]</scope>
    <source>
        <strain evidence="4">J235TASD1</strain>
    </source>
</reference>
<dbReference type="GO" id="GO:0001727">
    <property type="term" value="F:lipid kinase activity"/>
    <property type="evidence" value="ECO:0007669"/>
    <property type="project" value="TreeGrafter"/>
</dbReference>
<dbReference type="SMART" id="SM00046">
    <property type="entry name" value="DAGKc"/>
    <property type="match status" value="1"/>
</dbReference>
<sequence>MDEANVDAPGGGAIPVESIVFIRESGQMGQGRAGYAIFGLQELVAGESEDAGQQQHQQQQPRYKLLREHVPDVPQALLDQLLVTATPEHLRSHGQQRKVQVVVSTRSGTGLAEEFERNVLYKLLWELGLHESKDRSKVSEGGPNADFYHLENTSKPDSIRTLGVSLNKAVENTVVLLSGDGGVVELLNAIETNPPGDATNSPNTPLIAVLPLGTGNALFNSLHKKTISASQGAVTPLVQALRTLFRGKDAPLPCFRAEFSAGSHIVHGTDRGDSVDRLYGAIVASYGFHSQLVWESDTPEYRKHGDKRFQMVAGELLREAHGYRAVVEFLSPAGAGSGSQASSITATRIDRDRHAYILATMVSNLEQTFTISPHSRPLDNKIRLVHFGIGAGPGQGQRIMDVMMKAYDGGKHIGMRWTDDGADASNDSGQQQKPQPAEHAVGYDEVQGAVRITIQEADARWRKVCIDGTIVEVPEGGSMTVHRETAGRMRILVDPAALDP</sequence>
<name>A0A136J5P7_9PEZI</name>
<feature type="region of interest" description="Disordered" evidence="1">
    <location>
        <begin position="417"/>
        <end position="440"/>
    </location>
</feature>
<organism evidence="3 4">
    <name type="scientific">Microdochium bolleyi</name>
    <dbReference type="NCBI Taxonomy" id="196109"/>
    <lineage>
        <taxon>Eukaryota</taxon>
        <taxon>Fungi</taxon>
        <taxon>Dikarya</taxon>
        <taxon>Ascomycota</taxon>
        <taxon>Pezizomycotina</taxon>
        <taxon>Sordariomycetes</taxon>
        <taxon>Xylariomycetidae</taxon>
        <taxon>Xylariales</taxon>
        <taxon>Microdochiaceae</taxon>
        <taxon>Microdochium</taxon>
    </lineage>
</organism>
<dbReference type="Gene3D" id="3.40.50.10330">
    <property type="entry name" value="Probable inorganic polyphosphate/atp-NAD kinase, domain 1"/>
    <property type="match status" value="1"/>
</dbReference>
<dbReference type="InterPro" id="IPR016064">
    <property type="entry name" value="NAD/diacylglycerol_kinase_sf"/>
</dbReference>
<keyword evidence="4" id="KW-1185">Reference proteome</keyword>
<gene>
    <name evidence="3" type="ORF">Micbo1qcDRAFT_162688</name>
</gene>
<evidence type="ECO:0000313" key="3">
    <source>
        <dbReference type="EMBL" id="KXJ92419.1"/>
    </source>
</evidence>
<dbReference type="InterPro" id="IPR001206">
    <property type="entry name" value="Diacylglycerol_kinase_cat_dom"/>
</dbReference>
<keyword evidence="3" id="KW-0808">Transferase</keyword>
<dbReference type="PROSITE" id="PS50146">
    <property type="entry name" value="DAGK"/>
    <property type="match status" value="1"/>
</dbReference>
<dbReference type="InterPro" id="IPR017438">
    <property type="entry name" value="ATP-NAD_kinase_N"/>
</dbReference>
<dbReference type="STRING" id="196109.A0A136J5P7"/>
<dbReference type="OrthoDB" id="3853857at2759"/>
<dbReference type="GO" id="GO:0046512">
    <property type="term" value="P:sphingosine biosynthetic process"/>
    <property type="evidence" value="ECO:0007669"/>
    <property type="project" value="TreeGrafter"/>
</dbReference>
<dbReference type="AlphaFoldDB" id="A0A136J5P7"/>
<proteinExistence type="predicted"/>
<feature type="compositionally biased region" description="Polar residues" evidence="1">
    <location>
        <begin position="425"/>
        <end position="434"/>
    </location>
</feature>
<evidence type="ECO:0000256" key="1">
    <source>
        <dbReference type="SAM" id="MobiDB-lite"/>
    </source>
</evidence>
<dbReference type="GO" id="GO:0016020">
    <property type="term" value="C:membrane"/>
    <property type="evidence" value="ECO:0007669"/>
    <property type="project" value="TreeGrafter"/>
</dbReference>
<protein>
    <submittedName>
        <fullName evidence="3">ATP-NAD kinase-like domain-containing protein</fullName>
    </submittedName>
</protein>
<dbReference type="Proteomes" id="UP000070501">
    <property type="component" value="Unassembled WGS sequence"/>
</dbReference>